<evidence type="ECO:0000256" key="1">
    <source>
        <dbReference type="SAM" id="SignalP"/>
    </source>
</evidence>
<dbReference type="Pfam" id="PF19535">
    <property type="entry name" value="DUF6060"/>
    <property type="match status" value="1"/>
</dbReference>
<keyword evidence="3" id="KW-1185">Reference proteome</keyword>
<gene>
    <name evidence="2" type="ORF">IFR04_011482</name>
</gene>
<reference evidence="2" key="1">
    <citation type="submission" date="2021-02" db="EMBL/GenBank/DDBJ databases">
        <title>Genome sequence Cadophora malorum strain M34.</title>
        <authorList>
            <person name="Stefanovic E."/>
            <person name="Vu D."/>
            <person name="Scully C."/>
            <person name="Dijksterhuis J."/>
            <person name="Roader J."/>
            <person name="Houbraken J."/>
        </authorList>
    </citation>
    <scope>NUCLEOTIDE SEQUENCE</scope>
    <source>
        <strain evidence="2">M34</strain>
    </source>
</reference>
<dbReference type="EMBL" id="JAFJYH010000224">
    <property type="protein sequence ID" value="KAG4415386.1"/>
    <property type="molecule type" value="Genomic_DNA"/>
</dbReference>
<dbReference type="InterPro" id="IPR045702">
    <property type="entry name" value="DUF6060"/>
</dbReference>
<evidence type="ECO:0000313" key="3">
    <source>
        <dbReference type="Proteomes" id="UP000664132"/>
    </source>
</evidence>
<protein>
    <recommendedName>
        <fullName evidence="4">Peptidase A1 domain-containing protein</fullName>
    </recommendedName>
</protein>
<feature type="chain" id="PRO_5034542404" description="Peptidase A1 domain-containing protein" evidence="1">
    <location>
        <begin position="30"/>
        <end position="250"/>
    </location>
</feature>
<organism evidence="2 3">
    <name type="scientific">Cadophora malorum</name>
    <dbReference type="NCBI Taxonomy" id="108018"/>
    <lineage>
        <taxon>Eukaryota</taxon>
        <taxon>Fungi</taxon>
        <taxon>Dikarya</taxon>
        <taxon>Ascomycota</taxon>
        <taxon>Pezizomycotina</taxon>
        <taxon>Leotiomycetes</taxon>
        <taxon>Helotiales</taxon>
        <taxon>Ploettnerulaceae</taxon>
        <taxon>Cadophora</taxon>
    </lineage>
</organism>
<keyword evidence="1" id="KW-0732">Signal</keyword>
<feature type="signal peptide" evidence="1">
    <location>
        <begin position="1"/>
        <end position="29"/>
    </location>
</feature>
<accession>A0A8H7TAQ2</accession>
<dbReference type="OrthoDB" id="3558151at2759"/>
<evidence type="ECO:0008006" key="4">
    <source>
        <dbReference type="Google" id="ProtNLM"/>
    </source>
</evidence>
<evidence type="ECO:0000313" key="2">
    <source>
        <dbReference type="EMBL" id="KAG4415386.1"/>
    </source>
</evidence>
<proteinExistence type="predicted"/>
<dbReference type="AlphaFoldDB" id="A0A8H7TAQ2"/>
<sequence length="250" mass="27278">MHFLTLSSTFLYLLIFILLSTLAPLDISATCTNWTRTRDRWYDGLLTAVSPSLYIPLESLACPLSTTSNTTCTISRKTYPITVPRRLNISATEYNLSDAEFENIFSLASTSFGLLRTNDSAPPPFISRNTTVSSEDLSGVFVDVEPGKNRTLYWVPYLLYSYGILGECANGSERLNGVGLLGNAPYLWANEMNVSVVRGSFAARTENLTVDEGAGDADDDENGAGRLRGDWIGRFVGGAMAVLFSGAMFS</sequence>
<comment type="caution">
    <text evidence="2">The sequence shown here is derived from an EMBL/GenBank/DDBJ whole genome shotgun (WGS) entry which is preliminary data.</text>
</comment>
<name>A0A8H7TAQ2_9HELO</name>
<dbReference type="Proteomes" id="UP000664132">
    <property type="component" value="Unassembled WGS sequence"/>
</dbReference>